<organism evidence="2 3">
    <name type="scientific">Candidatus Ornithospirochaeta stercoravium</name>
    <dbReference type="NCBI Taxonomy" id="2840897"/>
    <lineage>
        <taxon>Bacteria</taxon>
        <taxon>Pseudomonadati</taxon>
        <taxon>Spirochaetota</taxon>
        <taxon>Spirochaetia</taxon>
        <taxon>Spirochaetales</taxon>
        <taxon>Spirochaetaceae</taxon>
        <taxon>Spirochaetaceae incertae sedis</taxon>
        <taxon>Candidatus Ornithospirochaeta</taxon>
    </lineage>
</organism>
<feature type="transmembrane region" description="Helical" evidence="1">
    <location>
        <begin position="58"/>
        <end position="77"/>
    </location>
</feature>
<dbReference type="AlphaFoldDB" id="A0A9D9I9Y6"/>
<comment type="caution">
    <text evidence="2">The sequence shown here is derived from an EMBL/GenBank/DDBJ whole genome shotgun (WGS) entry which is preliminary data.</text>
</comment>
<evidence type="ECO:0000313" key="3">
    <source>
        <dbReference type="Proteomes" id="UP000810292"/>
    </source>
</evidence>
<keyword evidence="1" id="KW-1133">Transmembrane helix</keyword>
<evidence type="ECO:0000313" key="2">
    <source>
        <dbReference type="EMBL" id="MBO8468465.1"/>
    </source>
</evidence>
<reference evidence="2" key="1">
    <citation type="submission" date="2020-10" db="EMBL/GenBank/DDBJ databases">
        <authorList>
            <person name="Gilroy R."/>
        </authorList>
    </citation>
    <scope>NUCLEOTIDE SEQUENCE</scope>
    <source>
        <strain evidence="2">14700</strain>
    </source>
</reference>
<protein>
    <submittedName>
        <fullName evidence="2">Uncharacterized protein</fullName>
    </submittedName>
</protein>
<feature type="transmembrane region" description="Helical" evidence="1">
    <location>
        <begin position="89"/>
        <end position="107"/>
    </location>
</feature>
<dbReference type="EMBL" id="JADIMF010000023">
    <property type="protein sequence ID" value="MBO8468465.1"/>
    <property type="molecule type" value="Genomic_DNA"/>
</dbReference>
<reference evidence="2" key="2">
    <citation type="journal article" date="2021" name="PeerJ">
        <title>Extensive microbial diversity within the chicken gut microbiome revealed by metagenomics and culture.</title>
        <authorList>
            <person name="Gilroy R."/>
            <person name="Ravi A."/>
            <person name="Getino M."/>
            <person name="Pursley I."/>
            <person name="Horton D.L."/>
            <person name="Alikhan N.F."/>
            <person name="Baker D."/>
            <person name="Gharbi K."/>
            <person name="Hall N."/>
            <person name="Watson M."/>
            <person name="Adriaenssens E.M."/>
            <person name="Foster-Nyarko E."/>
            <person name="Jarju S."/>
            <person name="Secka A."/>
            <person name="Antonio M."/>
            <person name="Oren A."/>
            <person name="Chaudhuri R.R."/>
            <person name="La Ragione R."/>
            <person name="Hildebrand F."/>
            <person name="Pallen M.J."/>
        </authorList>
    </citation>
    <scope>NUCLEOTIDE SEQUENCE</scope>
    <source>
        <strain evidence="2">14700</strain>
    </source>
</reference>
<proteinExistence type="predicted"/>
<gene>
    <name evidence="2" type="ORF">IAA72_01600</name>
</gene>
<name>A0A9D9I9Y6_9SPIO</name>
<sequence>MRISKAELTCRIVDIFLLILIIAGYVTGNGNTGLTLMILSNVVVRRIACIPEKKSIRILINASGIALLTAGGMIWGIETLRTPGAYRWLDIMILAIIVIFWLVGVMMF</sequence>
<feature type="transmembrane region" description="Helical" evidence="1">
    <location>
        <begin position="12"/>
        <end position="28"/>
    </location>
</feature>
<keyword evidence="1" id="KW-0472">Membrane</keyword>
<dbReference type="Proteomes" id="UP000810292">
    <property type="component" value="Unassembled WGS sequence"/>
</dbReference>
<evidence type="ECO:0000256" key="1">
    <source>
        <dbReference type="SAM" id="Phobius"/>
    </source>
</evidence>
<keyword evidence="1" id="KW-0812">Transmembrane</keyword>
<feature type="non-terminal residue" evidence="2">
    <location>
        <position position="108"/>
    </location>
</feature>
<accession>A0A9D9I9Y6</accession>